<evidence type="ECO:0000313" key="10">
    <source>
        <dbReference type="Proteomes" id="UP000317422"/>
    </source>
</evidence>
<comment type="similarity">
    <text evidence="1 6">Belongs to the sigma-70 factor family. ECF subfamily.</text>
</comment>
<dbReference type="PANTHER" id="PTHR43133:SF52">
    <property type="entry name" value="ECF RNA POLYMERASE SIGMA FACTOR SIGL"/>
    <property type="match status" value="1"/>
</dbReference>
<keyword evidence="2 6" id="KW-0805">Transcription regulation</keyword>
<dbReference type="InterPro" id="IPR000838">
    <property type="entry name" value="RNA_pol_sigma70_ECF_CS"/>
</dbReference>
<sequence>MPEHVPPPRRRSRSDTPHLSRYEHDLWWFRDLRDTHCRPLLAFIQRISDTDPHKAEDVVQEVLARAWCRRHELTGGISGARPWLYTVARHYVIDAERARRARPPEVSGPHEDVRTVPDPTSAVLDRLTVQQALATLPPAQRQTLDYVYLRDYTVAEAAQRLGVPVGTVKSRCHNAFRRLRETYGASA</sequence>
<evidence type="ECO:0000313" key="9">
    <source>
        <dbReference type="EMBL" id="TQN27504.1"/>
    </source>
</evidence>
<dbReference type="PROSITE" id="PS01063">
    <property type="entry name" value="SIGMA70_ECF"/>
    <property type="match status" value="1"/>
</dbReference>
<evidence type="ECO:0000256" key="1">
    <source>
        <dbReference type="ARBA" id="ARBA00010641"/>
    </source>
</evidence>
<evidence type="ECO:0000256" key="3">
    <source>
        <dbReference type="ARBA" id="ARBA00023082"/>
    </source>
</evidence>
<keyword evidence="5 6" id="KW-0804">Transcription</keyword>
<dbReference type="OrthoDB" id="3698333at2"/>
<dbReference type="GO" id="GO:0003677">
    <property type="term" value="F:DNA binding"/>
    <property type="evidence" value="ECO:0007669"/>
    <property type="project" value="UniProtKB-KW"/>
</dbReference>
<reference evidence="9 10" key="1">
    <citation type="submission" date="2019-06" db="EMBL/GenBank/DDBJ databases">
        <title>Sequencing the genomes of 1000 actinobacteria strains.</title>
        <authorList>
            <person name="Klenk H.-P."/>
        </authorList>
    </citation>
    <scope>NUCLEOTIDE SEQUENCE [LARGE SCALE GENOMIC DNA]</scope>
    <source>
        <strain evidence="9 10">DSM 45015</strain>
    </source>
</reference>
<evidence type="ECO:0000259" key="8">
    <source>
        <dbReference type="Pfam" id="PF04545"/>
    </source>
</evidence>
<dbReference type="InterPro" id="IPR013325">
    <property type="entry name" value="RNA_pol_sigma_r2"/>
</dbReference>
<evidence type="ECO:0000256" key="5">
    <source>
        <dbReference type="ARBA" id="ARBA00023163"/>
    </source>
</evidence>
<name>A0A543N6Q0_9ACTN</name>
<feature type="domain" description="RNA polymerase sigma-70 region 2" evidence="7">
    <location>
        <begin position="36"/>
        <end position="100"/>
    </location>
</feature>
<dbReference type="InterPro" id="IPR013324">
    <property type="entry name" value="RNA_pol_sigma_r3/r4-like"/>
</dbReference>
<dbReference type="InterPro" id="IPR007630">
    <property type="entry name" value="RNA_pol_sigma70_r4"/>
</dbReference>
<keyword evidence="3 6" id="KW-0731">Sigma factor</keyword>
<evidence type="ECO:0000256" key="6">
    <source>
        <dbReference type="RuleBase" id="RU000716"/>
    </source>
</evidence>
<dbReference type="SUPFAM" id="SSF88946">
    <property type="entry name" value="Sigma2 domain of RNA polymerase sigma factors"/>
    <property type="match status" value="1"/>
</dbReference>
<comment type="caution">
    <text evidence="9">The sequence shown here is derived from an EMBL/GenBank/DDBJ whole genome shotgun (WGS) entry which is preliminary data.</text>
</comment>
<dbReference type="InterPro" id="IPR014284">
    <property type="entry name" value="RNA_pol_sigma-70_dom"/>
</dbReference>
<dbReference type="Gene3D" id="1.10.10.10">
    <property type="entry name" value="Winged helix-like DNA-binding domain superfamily/Winged helix DNA-binding domain"/>
    <property type="match status" value="1"/>
</dbReference>
<dbReference type="Proteomes" id="UP000317422">
    <property type="component" value="Unassembled WGS sequence"/>
</dbReference>
<dbReference type="NCBIfam" id="TIGR02937">
    <property type="entry name" value="sigma70-ECF"/>
    <property type="match status" value="1"/>
</dbReference>
<keyword evidence="10" id="KW-1185">Reference proteome</keyword>
<dbReference type="Gene3D" id="1.10.1740.10">
    <property type="match status" value="1"/>
</dbReference>
<proteinExistence type="inferred from homology"/>
<dbReference type="RefSeq" id="WP_141925924.1">
    <property type="nucleotide sequence ID" value="NZ_VFQC01000003.1"/>
</dbReference>
<dbReference type="GO" id="GO:0006352">
    <property type="term" value="P:DNA-templated transcription initiation"/>
    <property type="evidence" value="ECO:0007669"/>
    <property type="project" value="InterPro"/>
</dbReference>
<dbReference type="Pfam" id="PF04542">
    <property type="entry name" value="Sigma70_r2"/>
    <property type="match status" value="1"/>
</dbReference>
<dbReference type="EMBL" id="VFQC01000003">
    <property type="protein sequence ID" value="TQN27504.1"/>
    <property type="molecule type" value="Genomic_DNA"/>
</dbReference>
<evidence type="ECO:0000256" key="4">
    <source>
        <dbReference type="ARBA" id="ARBA00023125"/>
    </source>
</evidence>
<evidence type="ECO:0000259" key="7">
    <source>
        <dbReference type="Pfam" id="PF04542"/>
    </source>
</evidence>
<dbReference type="PANTHER" id="PTHR43133">
    <property type="entry name" value="RNA POLYMERASE ECF-TYPE SIGMA FACTO"/>
    <property type="match status" value="1"/>
</dbReference>
<protein>
    <recommendedName>
        <fullName evidence="6">RNA polymerase sigma factor</fullName>
    </recommendedName>
</protein>
<dbReference type="InterPro" id="IPR039425">
    <property type="entry name" value="RNA_pol_sigma-70-like"/>
</dbReference>
<dbReference type="AlphaFoldDB" id="A0A543N6Q0"/>
<keyword evidence="4 6" id="KW-0238">DNA-binding</keyword>
<accession>A0A543N6Q0</accession>
<dbReference type="InterPro" id="IPR007627">
    <property type="entry name" value="RNA_pol_sigma70_r2"/>
</dbReference>
<dbReference type="Pfam" id="PF04545">
    <property type="entry name" value="Sigma70_r4"/>
    <property type="match status" value="1"/>
</dbReference>
<gene>
    <name evidence="9" type="ORF">FHX37_4225</name>
</gene>
<dbReference type="InterPro" id="IPR036388">
    <property type="entry name" value="WH-like_DNA-bd_sf"/>
</dbReference>
<dbReference type="GO" id="GO:0016987">
    <property type="term" value="F:sigma factor activity"/>
    <property type="evidence" value="ECO:0007669"/>
    <property type="project" value="UniProtKB-KW"/>
</dbReference>
<evidence type="ECO:0000256" key="2">
    <source>
        <dbReference type="ARBA" id="ARBA00023015"/>
    </source>
</evidence>
<feature type="domain" description="RNA polymerase sigma-70 region 4" evidence="8">
    <location>
        <begin position="132"/>
        <end position="181"/>
    </location>
</feature>
<dbReference type="CDD" id="cd06171">
    <property type="entry name" value="Sigma70_r4"/>
    <property type="match status" value="1"/>
</dbReference>
<organism evidence="9 10">
    <name type="scientific">Haloactinospora alba</name>
    <dbReference type="NCBI Taxonomy" id="405555"/>
    <lineage>
        <taxon>Bacteria</taxon>
        <taxon>Bacillati</taxon>
        <taxon>Actinomycetota</taxon>
        <taxon>Actinomycetes</taxon>
        <taxon>Streptosporangiales</taxon>
        <taxon>Nocardiopsidaceae</taxon>
        <taxon>Haloactinospora</taxon>
    </lineage>
</organism>
<dbReference type="SUPFAM" id="SSF88659">
    <property type="entry name" value="Sigma3 and sigma4 domains of RNA polymerase sigma factors"/>
    <property type="match status" value="1"/>
</dbReference>